<accession>A0A0C3FKV9</accession>
<feature type="region of interest" description="Disordered" evidence="1">
    <location>
        <begin position="214"/>
        <end position="235"/>
    </location>
</feature>
<dbReference type="Pfam" id="PF20703">
    <property type="entry name" value="nSTAND1"/>
    <property type="match status" value="1"/>
</dbReference>
<name>A0A0C3FKV9_PILCF</name>
<dbReference type="CDD" id="cd21037">
    <property type="entry name" value="MLKL_NTD"/>
    <property type="match status" value="1"/>
</dbReference>
<keyword evidence="2" id="KW-0472">Membrane</keyword>
<dbReference type="AlphaFoldDB" id="A0A0C3FKV9"/>
<keyword evidence="2" id="KW-1133">Transmembrane helix</keyword>
<dbReference type="InParanoid" id="A0A0C3FKV9"/>
<dbReference type="SUPFAM" id="SSF52540">
    <property type="entry name" value="P-loop containing nucleoside triphosphate hydrolases"/>
    <property type="match status" value="1"/>
</dbReference>
<dbReference type="InterPro" id="IPR027417">
    <property type="entry name" value="P-loop_NTPase"/>
</dbReference>
<dbReference type="InterPro" id="IPR049052">
    <property type="entry name" value="nSTAND1"/>
</dbReference>
<proteinExistence type="predicted"/>
<evidence type="ECO:0000313" key="5">
    <source>
        <dbReference type="Proteomes" id="UP000054166"/>
    </source>
</evidence>
<dbReference type="Gene3D" id="1.20.930.20">
    <property type="entry name" value="Adaptor protein Cbl, N-terminal domain"/>
    <property type="match status" value="1"/>
</dbReference>
<keyword evidence="5" id="KW-1185">Reference proteome</keyword>
<feature type="domain" description="Novel STAND NTPase 1" evidence="3">
    <location>
        <begin position="267"/>
        <end position="411"/>
    </location>
</feature>
<dbReference type="EMBL" id="KN833005">
    <property type="protein sequence ID" value="KIM80111.1"/>
    <property type="molecule type" value="Genomic_DNA"/>
</dbReference>
<feature type="compositionally biased region" description="Polar residues" evidence="1">
    <location>
        <begin position="214"/>
        <end position="226"/>
    </location>
</feature>
<reference evidence="4 5" key="1">
    <citation type="submission" date="2014-04" db="EMBL/GenBank/DDBJ databases">
        <authorList>
            <consortium name="DOE Joint Genome Institute"/>
            <person name="Kuo A."/>
            <person name="Tarkka M."/>
            <person name="Buscot F."/>
            <person name="Kohler A."/>
            <person name="Nagy L.G."/>
            <person name="Floudas D."/>
            <person name="Copeland A."/>
            <person name="Barry K.W."/>
            <person name="Cichocki N."/>
            <person name="Veneault-Fourrey C."/>
            <person name="LaButti K."/>
            <person name="Lindquist E.A."/>
            <person name="Lipzen A."/>
            <person name="Lundell T."/>
            <person name="Morin E."/>
            <person name="Murat C."/>
            <person name="Sun H."/>
            <person name="Tunlid A."/>
            <person name="Henrissat B."/>
            <person name="Grigoriev I.V."/>
            <person name="Hibbett D.S."/>
            <person name="Martin F."/>
            <person name="Nordberg H.P."/>
            <person name="Cantor M.N."/>
            <person name="Hua S.X."/>
        </authorList>
    </citation>
    <scope>NUCLEOTIDE SEQUENCE [LARGE SCALE GENOMIC DNA]</scope>
    <source>
        <strain evidence="4 5">F 1598</strain>
    </source>
</reference>
<dbReference type="GO" id="GO:0007166">
    <property type="term" value="P:cell surface receptor signaling pathway"/>
    <property type="evidence" value="ECO:0007669"/>
    <property type="project" value="InterPro"/>
</dbReference>
<evidence type="ECO:0000313" key="4">
    <source>
        <dbReference type="EMBL" id="KIM80111.1"/>
    </source>
</evidence>
<dbReference type="PANTHER" id="PTHR47691">
    <property type="entry name" value="REGULATOR-RELATED"/>
    <property type="match status" value="1"/>
</dbReference>
<sequence length="816" mass="91525">MKRFTLKSLPRASAKAVQTNEAYPDQSKTILDNAITVFQRLTDLGSATFNLLELQAAGQIGIQMVEICRKMQANRAEYVELVRSIALILDAIQKTLAGESDRDISTRLAKDLNSFKRDLEDIRNTLQALSERRTISRIANNAPDREELSKCNATVEQIFRTFELYTLIALRMDSDNTRHKVNMLFEQNSERRHSLPPLNIDARGLTVNNVCGTQTNNQPNTSQSPHTPECFNHSLLRPPSQPLAPGIFFGRNDPAIPPPPSERIAPEIFFGRDELVSNIASLAVQTEQMRFALLGAGGMGKTSTVLHILHQQSVVNHYGRHRYFVCCDATTSAETLAGLILRSIPVSVMHHEEDNMLNVMHQALCHMPRTLLVLDNFETLLNAGSSLTRVSDLLQRIVNAESLSLIITMRGAVPPYGIKWTHQHSLGPLAAPAAKEAFLAINPLFGDESNDNRHDLEELLAEMDYVPLAIRLLASVSIGFSPRYILRRWKKEKIGMLSTGDGSLENIEVSIRLSIAALDVTNNFEAVQLLGVLSQLPDGLLQWEERLPLIAAGFQNVHRSFHLLHKAALVFIWKGAANVLSPIRHYVNRYHPPDPHQVRCLESYFWDLVHTHATEAPLLGFICAKDILEADIGNIRSLIIHAARSCPSVQVVDAALEISEFLYRTNPSTELLYEVMALVKQFGCPIKKAQLYRRFGNILHMQNLYFGPSDTSTEAREHFLDVDDVLDAAQCALLKLQEDTNIKATDMSIDPLMQFLKMGLVIGVAHVLVLVYDSVIVWAMVAAWFHFYHAFSLRVRDLRLYHCLSRCLCACIAVYL</sequence>
<dbReference type="Proteomes" id="UP000054166">
    <property type="component" value="Unassembled WGS sequence"/>
</dbReference>
<dbReference type="Gene3D" id="3.40.50.300">
    <property type="entry name" value="P-loop containing nucleotide triphosphate hydrolases"/>
    <property type="match status" value="1"/>
</dbReference>
<dbReference type="InterPro" id="IPR059179">
    <property type="entry name" value="MLKL-like_MCAfunc"/>
</dbReference>
<dbReference type="HOGENOM" id="CLU_006580_0_0_1"/>
<dbReference type="InterPro" id="IPR036537">
    <property type="entry name" value="Adaptor_Cbl_N_dom_sf"/>
</dbReference>
<gene>
    <name evidence="4" type="ORF">PILCRDRAFT_535556</name>
</gene>
<feature type="transmembrane region" description="Helical" evidence="2">
    <location>
        <begin position="760"/>
        <end position="786"/>
    </location>
</feature>
<reference evidence="5" key="2">
    <citation type="submission" date="2015-01" db="EMBL/GenBank/DDBJ databases">
        <title>Evolutionary Origins and Diversification of the Mycorrhizal Mutualists.</title>
        <authorList>
            <consortium name="DOE Joint Genome Institute"/>
            <consortium name="Mycorrhizal Genomics Consortium"/>
            <person name="Kohler A."/>
            <person name="Kuo A."/>
            <person name="Nagy L.G."/>
            <person name="Floudas D."/>
            <person name="Copeland A."/>
            <person name="Barry K.W."/>
            <person name="Cichocki N."/>
            <person name="Veneault-Fourrey C."/>
            <person name="LaButti K."/>
            <person name="Lindquist E.A."/>
            <person name="Lipzen A."/>
            <person name="Lundell T."/>
            <person name="Morin E."/>
            <person name="Murat C."/>
            <person name="Riley R."/>
            <person name="Ohm R."/>
            <person name="Sun H."/>
            <person name="Tunlid A."/>
            <person name="Henrissat B."/>
            <person name="Grigoriev I.V."/>
            <person name="Hibbett D.S."/>
            <person name="Martin F."/>
        </authorList>
    </citation>
    <scope>NUCLEOTIDE SEQUENCE [LARGE SCALE GENOMIC DNA]</scope>
    <source>
        <strain evidence="5">F 1598</strain>
    </source>
</reference>
<protein>
    <recommendedName>
        <fullName evidence="3">Novel STAND NTPase 1 domain-containing protein</fullName>
    </recommendedName>
</protein>
<organism evidence="4 5">
    <name type="scientific">Piloderma croceum (strain F 1598)</name>
    <dbReference type="NCBI Taxonomy" id="765440"/>
    <lineage>
        <taxon>Eukaryota</taxon>
        <taxon>Fungi</taxon>
        <taxon>Dikarya</taxon>
        <taxon>Basidiomycota</taxon>
        <taxon>Agaricomycotina</taxon>
        <taxon>Agaricomycetes</taxon>
        <taxon>Agaricomycetidae</taxon>
        <taxon>Atheliales</taxon>
        <taxon>Atheliaceae</taxon>
        <taxon>Piloderma</taxon>
    </lineage>
</organism>
<evidence type="ECO:0000259" key="3">
    <source>
        <dbReference type="Pfam" id="PF20703"/>
    </source>
</evidence>
<keyword evidence="2" id="KW-0812">Transmembrane</keyword>
<dbReference type="OrthoDB" id="1534087at2759"/>
<evidence type="ECO:0000256" key="1">
    <source>
        <dbReference type="SAM" id="MobiDB-lite"/>
    </source>
</evidence>
<evidence type="ECO:0000256" key="2">
    <source>
        <dbReference type="SAM" id="Phobius"/>
    </source>
</evidence>
<dbReference type="PANTHER" id="PTHR47691:SF3">
    <property type="entry name" value="HTH-TYPE TRANSCRIPTIONAL REGULATOR RV0890C-RELATED"/>
    <property type="match status" value="1"/>
</dbReference>